<dbReference type="EMBL" id="CADCTP010000371">
    <property type="protein sequence ID" value="CAA9285702.1"/>
    <property type="molecule type" value="Genomic_DNA"/>
</dbReference>
<evidence type="ECO:0000256" key="1">
    <source>
        <dbReference type="SAM" id="MobiDB-lite"/>
    </source>
</evidence>
<feature type="non-terminal residue" evidence="2">
    <location>
        <position position="1"/>
    </location>
</feature>
<name>A0A6J4JRL4_9ACTN</name>
<gene>
    <name evidence="2" type="ORF">AVDCRST_MAG41-3957</name>
</gene>
<sequence length="172" mass="18601">AGQAAPATRAEPSRPAPLATPRGTPSAPAAYGPYTLERLGLSATLSVPAEWSLSRTERGVEFGDPTGTLLLRVEIVPRPAADARAAWEAAEPAFRRSLRDYRRLGLVDVRGVGESAADLSFTFTRDGITRQVIDRGILVDGLSLAIYFSAPRESYARTAVVFYRANRDLRLS</sequence>
<evidence type="ECO:0008006" key="3">
    <source>
        <dbReference type="Google" id="ProtNLM"/>
    </source>
</evidence>
<feature type="region of interest" description="Disordered" evidence="1">
    <location>
        <begin position="1"/>
        <end position="31"/>
    </location>
</feature>
<proteinExistence type="predicted"/>
<evidence type="ECO:0000313" key="2">
    <source>
        <dbReference type="EMBL" id="CAA9285702.1"/>
    </source>
</evidence>
<organism evidence="2">
    <name type="scientific">uncultured Mycobacteriales bacterium</name>
    <dbReference type="NCBI Taxonomy" id="581187"/>
    <lineage>
        <taxon>Bacteria</taxon>
        <taxon>Bacillati</taxon>
        <taxon>Actinomycetota</taxon>
        <taxon>Actinomycetes</taxon>
        <taxon>Mycobacteriales</taxon>
        <taxon>environmental samples</taxon>
    </lineage>
</organism>
<reference evidence="2" key="1">
    <citation type="submission" date="2020-02" db="EMBL/GenBank/DDBJ databases">
        <authorList>
            <person name="Meier V. D."/>
        </authorList>
    </citation>
    <scope>NUCLEOTIDE SEQUENCE</scope>
    <source>
        <strain evidence="2">AVDCRST_MAG41</strain>
    </source>
</reference>
<dbReference type="AlphaFoldDB" id="A0A6J4JRL4"/>
<accession>A0A6J4JRL4</accession>
<protein>
    <recommendedName>
        <fullName evidence="3">DUF1795 domain-containing protein</fullName>
    </recommendedName>
</protein>